<dbReference type="AlphaFoldDB" id="A0AAW4XX75"/>
<dbReference type="Proteomes" id="UP001199260">
    <property type="component" value="Unassembled WGS sequence"/>
</dbReference>
<keyword evidence="1" id="KW-1133">Transmembrane helix</keyword>
<keyword evidence="3" id="KW-1185">Reference proteome</keyword>
<keyword evidence="1" id="KW-0472">Membrane</keyword>
<dbReference type="EMBL" id="JAJNCT010000010">
    <property type="protein sequence ID" value="MCD2166030.1"/>
    <property type="molecule type" value="Genomic_DNA"/>
</dbReference>
<evidence type="ECO:0000313" key="3">
    <source>
        <dbReference type="Proteomes" id="UP001199260"/>
    </source>
</evidence>
<comment type="caution">
    <text evidence="2">The sequence shown here is derived from an EMBL/GenBank/DDBJ whole genome shotgun (WGS) entry which is preliminary data.</text>
</comment>
<reference evidence="2 3" key="1">
    <citation type="submission" date="2021-11" db="EMBL/GenBank/DDBJ databases">
        <title>Genome sequence.</title>
        <authorList>
            <person name="Sun Q."/>
        </authorList>
    </citation>
    <scope>NUCLEOTIDE SEQUENCE [LARGE SCALE GENOMIC DNA]</scope>
    <source>
        <strain evidence="2 3">KCTC 12005</strain>
    </source>
</reference>
<feature type="transmembrane region" description="Helical" evidence="1">
    <location>
        <begin position="12"/>
        <end position="34"/>
    </location>
</feature>
<feature type="transmembrane region" description="Helical" evidence="1">
    <location>
        <begin position="40"/>
        <end position="63"/>
    </location>
</feature>
<organism evidence="2 3">
    <name type="scientific">Comamonas koreensis</name>
    <dbReference type="NCBI Taxonomy" id="160825"/>
    <lineage>
        <taxon>Bacteria</taxon>
        <taxon>Pseudomonadati</taxon>
        <taxon>Pseudomonadota</taxon>
        <taxon>Betaproteobacteria</taxon>
        <taxon>Burkholderiales</taxon>
        <taxon>Comamonadaceae</taxon>
        <taxon>Comamonas</taxon>
    </lineage>
</organism>
<proteinExistence type="predicted"/>
<dbReference type="RefSeq" id="WP_230775395.1">
    <property type="nucleotide sequence ID" value="NZ_JAJNCT010000010.1"/>
</dbReference>
<name>A0AAW4XX75_9BURK</name>
<protein>
    <recommendedName>
        <fullName evidence="4">GlsB/YeaQ/YmgE family stress response membrane protein</fullName>
    </recommendedName>
</protein>
<keyword evidence="1" id="KW-0812">Transmembrane</keyword>
<sequence>MATPQQLLIEGLTDAVGFVAGAVLGWGLGALFGWELFSEGYGAGSIAAIVLVGLGGGAGLQLARRWRSRHADKSS</sequence>
<evidence type="ECO:0008006" key="4">
    <source>
        <dbReference type="Google" id="ProtNLM"/>
    </source>
</evidence>
<evidence type="ECO:0000313" key="2">
    <source>
        <dbReference type="EMBL" id="MCD2166030.1"/>
    </source>
</evidence>
<gene>
    <name evidence="2" type="ORF">LPW39_12880</name>
</gene>
<evidence type="ECO:0000256" key="1">
    <source>
        <dbReference type="SAM" id="Phobius"/>
    </source>
</evidence>
<accession>A0AAW4XX75</accession>